<feature type="transmembrane region" description="Helical" evidence="8">
    <location>
        <begin position="370"/>
        <end position="391"/>
    </location>
</feature>
<dbReference type="PANTHER" id="PTHR23506">
    <property type="entry name" value="GH10249P"/>
    <property type="match status" value="1"/>
</dbReference>
<gene>
    <name evidence="10" type="primary">tetA_1</name>
    <name evidence="10" type="ORF">BerOc1_01167</name>
</gene>
<keyword evidence="4" id="KW-0813">Transport</keyword>
<dbReference type="InterPro" id="IPR050930">
    <property type="entry name" value="MFS_Vesicular_Transporter"/>
</dbReference>
<evidence type="ECO:0000256" key="6">
    <source>
        <dbReference type="ARBA" id="ARBA00022989"/>
    </source>
</evidence>
<evidence type="ECO:0000256" key="4">
    <source>
        <dbReference type="ARBA" id="ARBA00022448"/>
    </source>
</evidence>
<dbReference type="InterPro" id="IPR001958">
    <property type="entry name" value="Tet-R_TetA/multi-R_MdtG-like"/>
</dbReference>
<dbReference type="InterPro" id="IPR036259">
    <property type="entry name" value="MFS_trans_sf"/>
</dbReference>
<feature type="transmembrane region" description="Helical" evidence="8">
    <location>
        <begin position="283"/>
        <end position="301"/>
    </location>
</feature>
<evidence type="ECO:0000313" key="10">
    <source>
        <dbReference type="EMBL" id="OIQ49243.1"/>
    </source>
</evidence>
<reference evidence="10 11" key="1">
    <citation type="submission" date="2015-09" db="EMBL/GenBank/DDBJ databases">
        <title>Genome of Desulfovibrio dechloracetivorans BerOc1, a mercury methylating strain isolated from highly hydrocarbons and metals contaminated coastal sediments.</title>
        <authorList>
            <person name="Goni Urriza M."/>
            <person name="Gassie C."/>
            <person name="Bouchez O."/>
            <person name="Klopp C."/>
            <person name="Ranchou-Peyruse A."/>
            <person name="Remy G."/>
        </authorList>
    </citation>
    <scope>NUCLEOTIDE SEQUENCE [LARGE SCALE GENOMIC DNA]</scope>
    <source>
        <strain evidence="10 11">BerOc1</strain>
    </source>
</reference>
<evidence type="ECO:0000256" key="1">
    <source>
        <dbReference type="ARBA" id="ARBA00003279"/>
    </source>
</evidence>
<keyword evidence="11" id="KW-1185">Reference proteome</keyword>
<feature type="domain" description="Major facilitator superfamily (MFS) profile" evidence="9">
    <location>
        <begin position="17"/>
        <end position="395"/>
    </location>
</feature>
<dbReference type="CDD" id="cd17325">
    <property type="entry name" value="MFS_MdtG_SLC18_like"/>
    <property type="match status" value="1"/>
</dbReference>
<dbReference type="Pfam" id="PF07690">
    <property type="entry name" value="MFS_1"/>
    <property type="match status" value="1"/>
</dbReference>
<comment type="subcellular location">
    <subcellularLocation>
        <location evidence="2">Membrane</location>
        <topology evidence="2">Multi-pass membrane protein</topology>
    </subcellularLocation>
</comment>
<dbReference type="PROSITE" id="PS50850">
    <property type="entry name" value="MFS"/>
    <property type="match status" value="1"/>
</dbReference>
<dbReference type="SUPFAM" id="SSF103473">
    <property type="entry name" value="MFS general substrate transporter"/>
    <property type="match status" value="1"/>
</dbReference>
<dbReference type="InterPro" id="IPR005829">
    <property type="entry name" value="Sugar_transporter_CS"/>
</dbReference>
<proteinExistence type="inferred from homology"/>
<accession>A0A1J5N0S8</accession>
<feature type="transmembrane region" description="Helical" evidence="8">
    <location>
        <begin position="141"/>
        <end position="159"/>
    </location>
</feature>
<evidence type="ECO:0000313" key="11">
    <source>
        <dbReference type="Proteomes" id="UP000181901"/>
    </source>
</evidence>
<keyword evidence="5 8" id="KW-0812">Transmembrane</keyword>
<evidence type="ECO:0000256" key="7">
    <source>
        <dbReference type="ARBA" id="ARBA00023136"/>
    </source>
</evidence>
<dbReference type="Gene3D" id="1.20.1250.20">
    <property type="entry name" value="MFS general substrate transporter like domains"/>
    <property type="match status" value="2"/>
</dbReference>
<dbReference type="EMBL" id="LKAQ01000004">
    <property type="protein sequence ID" value="OIQ49243.1"/>
    <property type="molecule type" value="Genomic_DNA"/>
</dbReference>
<evidence type="ECO:0000256" key="3">
    <source>
        <dbReference type="ARBA" id="ARBA00007520"/>
    </source>
</evidence>
<comment type="similarity">
    <text evidence="3">Belongs to the major facilitator superfamily. TCR/Tet family.</text>
</comment>
<evidence type="ECO:0000256" key="8">
    <source>
        <dbReference type="SAM" id="Phobius"/>
    </source>
</evidence>
<dbReference type="PROSITE" id="PS00216">
    <property type="entry name" value="SUGAR_TRANSPORT_1"/>
    <property type="match status" value="1"/>
</dbReference>
<comment type="function">
    <text evidence="1">Resistance to tetracycline by an active tetracycline efflux. This is an energy-dependent process that decreases the accumulation of the antibiotic in whole cells. This protein functions as a metal-tetracycline/H(+) antiporter.</text>
</comment>
<keyword evidence="7 8" id="KW-0472">Membrane</keyword>
<dbReference type="PANTHER" id="PTHR23506:SF23">
    <property type="entry name" value="GH10249P"/>
    <property type="match status" value="1"/>
</dbReference>
<feature type="transmembrane region" description="Helical" evidence="8">
    <location>
        <begin position="83"/>
        <end position="101"/>
    </location>
</feature>
<feature type="transmembrane region" description="Helical" evidence="8">
    <location>
        <begin position="341"/>
        <end position="364"/>
    </location>
</feature>
<dbReference type="PRINTS" id="PR01035">
    <property type="entry name" value="TCRTETA"/>
</dbReference>
<keyword evidence="6 8" id="KW-1133">Transmembrane helix</keyword>
<feature type="transmembrane region" description="Helical" evidence="8">
    <location>
        <begin position="42"/>
        <end position="62"/>
    </location>
</feature>
<feature type="transmembrane region" description="Helical" evidence="8">
    <location>
        <begin position="253"/>
        <end position="271"/>
    </location>
</feature>
<dbReference type="GO" id="GO:0022857">
    <property type="term" value="F:transmembrane transporter activity"/>
    <property type="evidence" value="ECO:0007669"/>
    <property type="project" value="InterPro"/>
</dbReference>
<dbReference type="Proteomes" id="UP000181901">
    <property type="component" value="Unassembled WGS sequence"/>
</dbReference>
<dbReference type="GO" id="GO:0016020">
    <property type="term" value="C:membrane"/>
    <property type="evidence" value="ECO:0007669"/>
    <property type="project" value="UniProtKB-SubCell"/>
</dbReference>
<name>A0A1J5N0S8_9BACT</name>
<comment type="caution">
    <text evidence="10">The sequence shown here is derived from an EMBL/GenBank/DDBJ whole genome shotgun (WGS) entry which is preliminary data.</text>
</comment>
<organism evidence="10 11">
    <name type="scientific">Pseudodesulfovibrio hydrargyri</name>
    <dbReference type="NCBI Taxonomy" id="2125990"/>
    <lineage>
        <taxon>Bacteria</taxon>
        <taxon>Pseudomonadati</taxon>
        <taxon>Thermodesulfobacteriota</taxon>
        <taxon>Desulfovibrionia</taxon>
        <taxon>Desulfovibrionales</taxon>
        <taxon>Desulfovibrionaceae</taxon>
    </lineage>
</organism>
<sequence length="405" mass="42340">MPTGMMRFHMRTNSAAVLFSLSVSIGVTMVGLGIIWPILPILAAQMGVGGFVVGTIIASFNVSRTACAPFVGRFSDRMGRKSFILIGLVLYAAVSCAYLAAHSAEALIAVRLAHGFTSLLVVPIAMALAADIAPQGQLGSYMGTLNMAAMIGLGVGPTLGGVIQEHFGMPAAFYALCAVSLGTAAFVVFFVPPDRESGAITRRTGTATFRQILADRTAFAIVLMRFFSASGQGSVYTFLPIYAHQIGMSGSRFGILLSANVFLIALMQRPVGRLADRTNPKRVVILGMFGVAVAVFCMPFSSDFWPLLALNILMGMSTGFILPGSLVITGHLGRTMGMASLMSVTDAAYSFGMIVSPILSGVIFDALGVSWVFTAGAALIAVGGVVVAVLLRNYCPPVDCGPPGQ</sequence>
<dbReference type="InterPro" id="IPR020846">
    <property type="entry name" value="MFS_dom"/>
</dbReference>
<feature type="transmembrane region" description="Helical" evidence="8">
    <location>
        <begin position="171"/>
        <end position="192"/>
    </location>
</feature>
<evidence type="ECO:0000256" key="5">
    <source>
        <dbReference type="ARBA" id="ARBA00022692"/>
    </source>
</evidence>
<feature type="transmembrane region" description="Helical" evidence="8">
    <location>
        <begin position="307"/>
        <end position="329"/>
    </location>
</feature>
<dbReference type="InterPro" id="IPR011701">
    <property type="entry name" value="MFS"/>
</dbReference>
<feature type="transmembrane region" description="Helical" evidence="8">
    <location>
        <begin position="12"/>
        <end position="36"/>
    </location>
</feature>
<protein>
    <submittedName>
        <fullName evidence="10">Tetracycline resistance protein, class B</fullName>
    </submittedName>
</protein>
<evidence type="ECO:0000256" key="2">
    <source>
        <dbReference type="ARBA" id="ARBA00004141"/>
    </source>
</evidence>
<feature type="transmembrane region" description="Helical" evidence="8">
    <location>
        <begin position="107"/>
        <end position="129"/>
    </location>
</feature>
<feature type="transmembrane region" description="Helical" evidence="8">
    <location>
        <begin position="213"/>
        <end position="233"/>
    </location>
</feature>
<evidence type="ECO:0000259" key="9">
    <source>
        <dbReference type="PROSITE" id="PS50850"/>
    </source>
</evidence>
<dbReference type="AlphaFoldDB" id="A0A1J5N0S8"/>